<feature type="signal peptide" evidence="5">
    <location>
        <begin position="1"/>
        <end position="26"/>
    </location>
</feature>
<evidence type="ECO:0000313" key="7">
    <source>
        <dbReference type="EMBL" id="WVY89938.1"/>
    </source>
</evidence>
<dbReference type="Proteomes" id="UP001374535">
    <property type="component" value="Chromosome 11"/>
</dbReference>
<keyword evidence="4" id="KW-1133">Transmembrane helix</keyword>
<keyword evidence="3" id="KW-0813">Transport</keyword>
<dbReference type="Gene3D" id="1.10.110.10">
    <property type="entry name" value="Plant lipid-transfer and hydrophobic proteins"/>
    <property type="match status" value="2"/>
</dbReference>
<evidence type="ECO:0000256" key="4">
    <source>
        <dbReference type="SAM" id="Phobius"/>
    </source>
</evidence>
<accession>A0AAQ3REF8</accession>
<keyword evidence="4" id="KW-0812">Transmembrane</keyword>
<comment type="function">
    <text evidence="3">Plant non-specific lipid-transfer proteins transfer phospholipids as well as galactolipids across membranes. May play a role in wax or cutin deposition in the cell walls of expanding epidermal cells and certain secretory tissues.</text>
</comment>
<name>A0AAQ3REF8_VIGMU</name>
<dbReference type="SUPFAM" id="SSF47699">
    <property type="entry name" value="Bifunctional inhibitor/lipid-transfer protein/seed storage 2S albumin"/>
    <property type="match status" value="2"/>
</dbReference>
<sequence>MKPANGFNCVEAKLSLLTCLPFLTSSQESPSSACCNAVSNVRASALTKPELREACQCLTVAVGEFPNLDKDRAIQLPKLCNVDVGFPLTKDIDCNTQHVSGYKSNISLSVPFIQNQNTRLNLSVKMKTVFLSFFTLLILLVFTVTATKPSKGLTCEQEKTLAKPCLDYLTKKTDAPSASCCNGLKKIISSSPTKEEKRAACKCLREQGSHIPNLDKDRANNLCKECKIINDLGCQK</sequence>
<proteinExistence type="inferred from homology"/>
<keyword evidence="8" id="KW-1185">Reference proteome</keyword>
<gene>
    <name evidence="7" type="ORF">V8G54_035452</name>
</gene>
<dbReference type="InterPro" id="IPR016140">
    <property type="entry name" value="Bifunc_inhib/LTP/seed_store"/>
</dbReference>
<dbReference type="GO" id="GO:0006869">
    <property type="term" value="P:lipid transport"/>
    <property type="evidence" value="ECO:0007669"/>
    <property type="project" value="InterPro"/>
</dbReference>
<feature type="domain" description="Bifunctional inhibitor/plant lipid transfer protein/seed storage helical" evidence="6">
    <location>
        <begin position="9"/>
        <end position="94"/>
    </location>
</feature>
<feature type="chain" id="PRO_5042919997" description="Non-specific lipid-transfer protein" evidence="5">
    <location>
        <begin position="27"/>
        <end position="236"/>
    </location>
</feature>
<evidence type="ECO:0000256" key="1">
    <source>
        <dbReference type="ARBA" id="ARBA00009748"/>
    </source>
</evidence>
<dbReference type="InterPro" id="IPR000528">
    <property type="entry name" value="Plant_nsLTP"/>
</dbReference>
<organism evidence="7 8">
    <name type="scientific">Vigna mungo</name>
    <name type="common">Black gram</name>
    <name type="synonym">Phaseolus mungo</name>
    <dbReference type="NCBI Taxonomy" id="3915"/>
    <lineage>
        <taxon>Eukaryota</taxon>
        <taxon>Viridiplantae</taxon>
        <taxon>Streptophyta</taxon>
        <taxon>Embryophyta</taxon>
        <taxon>Tracheophyta</taxon>
        <taxon>Spermatophyta</taxon>
        <taxon>Magnoliopsida</taxon>
        <taxon>eudicotyledons</taxon>
        <taxon>Gunneridae</taxon>
        <taxon>Pentapetalae</taxon>
        <taxon>rosids</taxon>
        <taxon>fabids</taxon>
        <taxon>Fabales</taxon>
        <taxon>Fabaceae</taxon>
        <taxon>Papilionoideae</taxon>
        <taxon>50 kb inversion clade</taxon>
        <taxon>NPAAA clade</taxon>
        <taxon>indigoferoid/millettioid clade</taxon>
        <taxon>Phaseoleae</taxon>
        <taxon>Vigna</taxon>
    </lineage>
</organism>
<dbReference type="PANTHER" id="PTHR33076">
    <property type="entry name" value="NON-SPECIFIC LIPID-TRANSFER PROTEIN 2-RELATED"/>
    <property type="match status" value="1"/>
</dbReference>
<dbReference type="GO" id="GO:0008289">
    <property type="term" value="F:lipid binding"/>
    <property type="evidence" value="ECO:0007669"/>
    <property type="project" value="UniProtKB-KW"/>
</dbReference>
<evidence type="ECO:0000259" key="6">
    <source>
        <dbReference type="SMART" id="SM00499"/>
    </source>
</evidence>
<dbReference type="CDD" id="cd01960">
    <property type="entry name" value="nsLTP1"/>
    <property type="match status" value="2"/>
</dbReference>
<evidence type="ECO:0000256" key="2">
    <source>
        <dbReference type="ARBA" id="ARBA00023157"/>
    </source>
</evidence>
<dbReference type="AlphaFoldDB" id="A0AAQ3REF8"/>
<comment type="similarity">
    <text evidence="1 3">Belongs to the plant LTP family.</text>
</comment>
<keyword evidence="5" id="KW-0732">Signal</keyword>
<dbReference type="PRINTS" id="PR00382">
    <property type="entry name" value="LIPIDTRNSFER"/>
</dbReference>
<keyword evidence="2" id="KW-1015">Disulfide bond</keyword>
<dbReference type="SMART" id="SM00499">
    <property type="entry name" value="AAI"/>
    <property type="match status" value="2"/>
</dbReference>
<dbReference type="EMBL" id="CP144690">
    <property type="protein sequence ID" value="WVY89938.1"/>
    <property type="molecule type" value="Genomic_DNA"/>
</dbReference>
<evidence type="ECO:0000256" key="5">
    <source>
        <dbReference type="SAM" id="SignalP"/>
    </source>
</evidence>
<feature type="domain" description="Bifunctional inhibitor/plant lipid transfer protein/seed storage helical" evidence="6">
    <location>
        <begin position="165"/>
        <end position="234"/>
    </location>
</feature>
<keyword evidence="4" id="KW-0472">Membrane</keyword>
<feature type="transmembrane region" description="Helical" evidence="4">
    <location>
        <begin position="129"/>
        <end position="147"/>
    </location>
</feature>
<dbReference type="Pfam" id="PF00234">
    <property type="entry name" value="Tryp_alpha_amyl"/>
    <property type="match status" value="2"/>
</dbReference>
<dbReference type="InterPro" id="IPR036312">
    <property type="entry name" value="Bifun_inhib/LTP/seed_sf"/>
</dbReference>
<reference evidence="7 8" key="1">
    <citation type="journal article" date="2023" name="Life. Sci Alliance">
        <title>Evolutionary insights into 3D genome organization and epigenetic landscape of Vigna mungo.</title>
        <authorList>
            <person name="Junaid A."/>
            <person name="Singh B."/>
            <person name="Bhatia S."/>
        </authorList>
    </citation>
    <scope>NUCLEOTIDE SEQUENCE [LARGE SCALE GENOMIC DNA]</scope>
    <source>
        <strain evidence="7">Urdbean</strain>
    </source>
</reference>
<protein>
    <recommendedName>
        <fullName evidence="3">Non-specific lipid-transfer protein</fullName>
    </recommendedName>
</protein>
<evidence type="ECO:0000313" key="8">
    <source>
        <dbReference type="Proteomes" id="UP001374535"/>
    </source>
</evidence>
<keyword evidence="3" id="KW-0446">Lipid-binding</keyword>
<evidence type="ECO:0000256" key="3">
    <source>
        <dbReference type="RuleBase" id="RU000628"/>
    </source>
</evidence>